<proteinExistence type="predicted"/>
<dbReference type="RefSeq" id="WP_088857725.1">
    <property type="nucleotide sequence ID" value="NZ_CP014862.1"/>
</dbReference>
<evidence type="ECO:0000256" key="1">
    <source>
        <dbReference type="SAM" id="MobiDB-lite"/>
    </source>
</evidence>
<dbReference type="Proteomes" id="UP000250179">
    <property type="component" value="Chromosome"/>
</dbReference>
<gene>
    <name evidence="2" type="ORF">A3L09_03940</name>
</gene>
<name>A0A2Z2MEW5_THEPR</name>
<organism evidence="2 3">
    <name type="scientific">Thermococcus profundus</name>
    <dbReference type="NCBI Taxonomy" id="49899"/>
    <lineage>
        <taxon>Archaea</taxon>
        <taxon>Methanobacteriati</taxon>
        <taxon>Methanobacteriota</taxon>
        <taxon>Thermococci</taxon>
        <taxon>Thermococcales</taxon>
        <taxon>Thermococcaceae</taxon>
        <taxon>Thermococcus</taxon>
    </lineage>
</organism>
<dbReference type="GeneID" id="33319535"/>
<evidence type="ECO:0000313" key="2">
    <source>
        <dbReference type="EMBL" id="ASJ02464.1"/>
    </source>
</evidence>
<feature type="compositionally biased region" description="Polar residues" evidence="1">
    <location>
        <begin position="28"/>
        <end position="42"/>
    </location>
</feature>
<dbReference type="OrthoDB" id="95899at2157"/>
<dbReference type="KEGG" id="tprf:A3L09_03940"/>
<sequence>MRKIVGILVVVMVLASGCLGNDGVKTKTPGTSQTESPKTTVSPGEGNPDNPSLAIERIAPSDPLCGLDPSEAISQFIGALQDDYSLKPTEPDFPVPEGSLASEVFEVSEVSGAYVAVFAYPDYYSASSALEDLREKLNIKANTTDGFQWEGKGKDALYSAFSMYFGGFYLVVLFKVPYSQDLIDEAEYTLKDLMFHTMWVGPSPGKMLGFFMHTRVLNQTWGSNAFSGDLLSISGLTPEGARIEAAVYREGCGWEVYDTLKEKIEKLGFREKALPQLKSHDPAGEVVQRAYFEGDLGVYIELYRGPGMDRVMLLYGNKSAVKTAVLNMWSEGSSAG</sequence>
<dbReference type="PROSITE" id="PS51257">
    <property type="entry name" value="PROKAR_LIPOPROTEIN"/>
    <property type="match status" value="1"/>
</dbReference>
<dbReference type="AlphaFoldDB" id="A0A2Z2MEW5"/>
<accession>A0A2Z2MEW5</accession>
<feature type="region of interest" description="Disordered" evidence="1">
    <location>
        <begin position="22"/>
        <end position="50"/>
    </location>
</feature>
<keyword evidence="3" id="KW-1185">Reference proteome</keyword>
<evidence type="ECO:0000313" key="3">
    <source>
        <dbReference type="Proteomes" id="UP000250179"/>
    </source>
</evidence>
<reference evidence="2 3" key="1">
    <citation type="submission" date="2016-03" db="EMBL/GenBank/DDBJ databases">
        <title>Complete genome sequence of Thermococcus profundus strain DT5432.</title>
        <authorList>
            <person name="Oger P.M."/>
        </authorList>
    </citation>
    <scope>NUCLEOTIDE SEQUENCE [LARGE SCALE GENOMIC DNA]</scope>
    <source>
        <strain evidence="2 3">DT 5432</strain>
    </source>
</reference>
<protein>
    <submittedName>
        <fullName evidence="2">Uncharacterized protein</fullName>
    </submittedName>
</protein>
<dbReference type="EMBL" id="CP014862">
    <property type="protein sequence ID" value="ASJ02464.1"/>
    <property type="molecule type" value="Genomic_DNA"/>
</dbReference>